<dbReference type="EMBL" id="JAKWBL010000004">
    <property type="protein sequence ID" value="MCH5600369.1"/>
    <property type="molecule type" value="Genomic_DNA"/>
</dbReference>
<dbReference type="SUPFAM" id="SSF88723">
    <property type="entry name" value="PIN domain-like"/>
    <property type="match status" value="1"/>
</dbReference>
<dbReference type="Gene3D" id="3.40.50.1010">
    <property type="entry name" value="5'-nuclease"/>
    <property type="match status" value="1"/>
</dbReference>
<accession>A0ABS9SPS6</accession>
<reference evidence="3 4" key="1">
    <citation type="submission" date="2022-02" db="EMBL/GenBank/DDBJ databases">
        <authorList>
            <person name="Min J."/>
        </authorList>
    </citation>
    <scope>NUCLEOTIDE SEQUENCE [LARGE SCALE GENOMIC DNA]</scope>
    <source>
        <strain evidence="3 4">GR10-1</strain>
    </source>
</reference>
<sequence>MMEPLIFDTSVWIAFLNNKNTNGAALLEEYILDDGEVLLTPTILQEILQGIKEDAVYKKIKETLAYFTVLELPQVEAATGAADLYRMLRKRELQFAKAMTALLLITLSSIPLLWFIMMLILI</sequence>
<protein>
    <submittedName>
        <fullName evidence="3">PIN domain-containing protein</fullName>
    </submittedName>
</protein>
<evidence type="ECO:0000256" key="1">
    <source>
        <dbReference type="SAM" id="Phobius"/>
    </source>
</evidence>
<evidence type="ECO:0000259" key="2">
    <source>
        <dbReference type="Pfam" id="PF01850"/>
    </source>
</evidence>
<dbReference type="InterPro" id="IPR029060">
    <property type="entry name" value="PIN-like_dom_sf"/>
</dbReference>
<name>A0ABS9SPS6_9BACT</name>
<keyword evidence="4" id="KW-1185">Reference proteome</keyword>
<evidence type="ECO:0000313" key="3">
    <source>
        <dbReference type="EMBL" id="MCH5600369.1"/>
    </source>
</evidence>
<dbReference type="InterPro" id="IPR002716">
    <property type="entry name" value="PIN_dom"/>
</dbReference>
<keyword evidence="1" id="KW-1133">Transmembrane helix</keyword>
<dbReference type="Proteomes" id="UP001202248">
    <property type="component" value="Unassembled WGS sequence"/>
</dbReference>
<gene>
    <name evidence="3" type="ORF">MKP09_21845</name>
</gene>
<feature type="domain" description="PIN" evidence="2">
    <location>
        <begin position="6"/>
        <end position="89"/>
    </location>
</feature>
<keyword evidence="1" id="KW-0472">Membrane</keyword>
<organism evidence="3 4">
    <name type="scientific">Niabella ginsengisoli</name>
    <dbReference type="NCBI Taxonomy" id="522298"/>
    <lineage>
        <taxon>Bacteria</taxon>
        <taxon>Pseudomonadati</taxon>
        <taxon>Bacteroidota</taxon>
        <taxon>Chitinophagia</taxon>
        <taxon>Chitinophagales</taxon>
        <taxon>Chitinophagaceae</taxon>
        <taxon>Niabella</taxon>
    </lineage>
</organism>
<feature type="transmembrane region" description="Helical" evidence="1">
    <location>
        <begin position="95"/>
        <end position="121"/>
    </location>
</feature>
<comment type="caution">
    <text evidence="3">The sequence shown here is derived from an EMBL/GenBank/DDBJ whole genome shotgun (WGS) entry which is preliminary data.</text>
</comment>
<dbReference type="RefSeq" id="WP_240832465.1">
    <property type="nucleotide sequence ID" value="NZ_JAKWBL010000004.1"/>
</dbReference>
<dbReference type="Pfam" id="PF01850">
    <property type="entry name" value="PIN"/>
    <property type="match status" value="1"/>
</dbReference>
<evidence type="ECO:0000313" key="4">
    <source>
        <dbReference type="Proteomes" id="UP001202248"/>
    </source>
</evidence>
<keyword evidence="1" id="KW-0812">Transmembrane</keyword>
<proteinExistence type="predicted"/>